<evidence type="ECO:0000313" key="2">
    <source>
        <dbReference type="Proteomes" id="UP001162480"/>
    </source>
</evidence>
<dbReference type="AlphaFoldDB" id="A0AA36ALS6"/>
<accession>A0AA36ALS6</accession>
<dbReference type="EMBL" id="OX597815">
    <property type="protein sequence ID" value="CAI9717032.1"/>
    <property type="molecule type" value="Genomic_DNA"/>
</dbReference>
<gene>
    <name evidence="1" type="ORF">OCTVUL_1B020162</name>
</gene>
<proteinExistence type="predicted"/>
<keyword evidence="2" id="KW-1185">Reference proteome</keyword>
<dbReference type="Proteomes" id="UP001162480">
    <property type="component" value="Chromosome 2"/>
</dbReference>
<sequence length="71" mass="8136">MKFAVLRITEFMVQLNEQPFKVENGVLINEKIRVRFCGNYGWKIMGKGKTTSSKYTLIDCDYQKGIGTILA</sequence>
<reference evidence="1" key="1">
    <citation type="submission" date="2023-08" db="EMBL/GenBank/DDBJ databases">
        <authorList>
            <person name="Alioto T."/>
            <person name="Alioto T."/>
            <person name="Gomez Garrido J."/>
        </authorList>
    </citation>
    <scope>NUCLEOTIDE SEQUENCE</scope>
</reference>
<name>A0AA36ALS6_OCTVU</name>
<evidence type="ECO:0000313" key="1">
    <source>
        <dbReference type="EMBL" id="CAI9717032.1"/>
    </source>
</evidence>
<organism evidence="1 2">
    <name type="scientific">Octopus vulgaris</name>
    <name type="common">Common octopus</name>
    <dbReference type="NCBI Taxonomy" id="6645"/>
    <lineage>
        <taxon>Eukaryota</taxon>
        <taxon>Metazoa</taxon>
        <taxon>Spiralia</taxon>
        <taxon>Lophotrochozoa</taxon>
        <taxon>Mollusca</taxon>
        <taxon>Cephalopoda</taxon>
        <taxon>Coleoidea</taxon>
        <taxon>Octopodiformes</taxon>
        <taxon>Octopoda</taxon>
        <taxon>Incirrata</taxon>
        <taxon>Octopodidae</taxon>
        <taxon>Octopus</taxon>
    </lineage>
</organism>
<protein>
    <submittedName>
        <fullName evidence="1">Uncharacterized protein</fullName>
    </submittedName>
</protein>